<sequence>MVKAQQKFLLYAKTINDLVDGMTSLQEKMDPDFQTVKNAITEDAVKEMPEDKYMKIIENFTKGTDGYRDLLATLQKSTVPARLMGNHHLLMTAFRDFIAGCQAMIDSMHDDRTIDVAAFDDAEKAQDKATDEIGKYLGRVNQLV</sequence>
<dbReference type="RefSeq" id="WP_057820968.1">
    <property type="nucleotide sequence ID" value="NZ_AZEC01000009.1"/>
</dbReference>
<accession>A0A0R1MW12</accession>
<gene>
    <name evidence="1" type="ORF">FD09_GL003079</name>
</gene>
<dbReference type="EMBL" id="AZEC01000009">
    <property type="protein sequence ID" value="KRL12209.1"/>
    <property type="molecule type" value="Genomic_DNA"/>
</dbReference>
<evidence type="ECO:0000313" key="2">
    <source>
        <dbReference type="Proteomes" id="UP000051330"/>
    </source>
</evidence>
<keyword evidence="2" id="KW-1185">Reference proteome</keyword>
<dbReference type="AlphaFoldDB" id="A0A0R1MW12"/>
<protein>
    <recommendedName>
        <fullName evidence="3">Methyl-accepting chemotaxis protein</fullName>
    </recommendedName>
</protein>
<dbReference type="PATRIC" id="fig|1423792.3.peg.3170"/>
<evidence type="ECO:0008006" key="3">
    <source>
        <dbReference type="Google" id="ProtNLM"/>
    </source>
</evidence>
<dbReference type="Proteomes" id="UP000051330">
    <property type="component" value="Unassembled WGS sequence"/>
</dbReference>
<reference evidence="1 2" key="1">
    <citation type="journal article" date="2015" name="Genome Announc.">
        <title>Expanding the biotechnology potential of lactobacilli through comparative genomics of 213 strains and associated genera.</title>
        <authorList>
            <person name="Sun Z."/>
            <person name="Harris H.M."/>
            <person name="McCann A."/>
            <person name="Guo C."/>
            <person name="Argimon S."/>
            <person name="Zhang W."/>
            <person name="Yang X."/>
            <person name="Jeffery I.B."/>
            <person name="Cooney J.C."/>
            <person name="Kagawa T.F."/>
            <person name="Liu W."/>
            <person name="Song Y."/>
            <person name="Salvetti E."/>
            <person name="Wrobel A."/>
            <person name="Rasinkangas P."/>
            <person name="Parkhill J."/>
            <person name="Rea M.C."/>
            <person name="O'Sullivan O."/>
            <person name="Ritari J."/>
            <person name="Douillard F.P."/>
            <person name="Paul Ross R."/>
            <person name="Yang R."/>
            <person name="Briner A.E."/>
            <person name="Felis G.E."/>
            <person name="de Vos W.M."/>
            <person name="Barrangou R."/>
            <person name="Klaenhammer T.R."/>
            <person name="Caufield P.W."/>
            <person name="Cui Y."/>
            <person name="Zhang H."/>
            <person name="O'Toole P.W."/>
        </authorList>
    </citation>
    <scope>NUCLEOTIDE SEQUENCE [LARGE SCALE GENOMIC DNA]</scope>
    <source>
        <strain evidence="1 2">DSM 12744</strain>
    </source>
</reference>
<evidence type="ECO:0000313" key="1">
    <source>
        <dbReference type="EMBL" id="KRL12209.1"/>
    </source>
</evidence>
<comment type="caution">
    <text evidence="1">The sequence shown here is derived from an EMBL/GenBank/DDBJ whole genome shotgun (WGS) entry which is preliminary data.</text>
</comment>
<dbReference type="OrthoDB" id="2146076at2"/>
<organism evidence="1 2">
    <name type="scientific">Schleiferilactobacillus perolens DSM 12744</name>
    <dbReference type="NCBI Taxonomy" id="1423792"/>
    <lineage>
        <taxon>Bacteria</taxon>
        <taxon>Bacillati</taxon>
        <taxon>Bacillota</taxon>
        <taxon>Bacilli</taxon>
        <taxon>Lactobacillales</taxon>
        <taxon>Lactobacillaceae</taxon>
        <taxon>Schleiferilactobacillus</taxon>
    </lineage>
</organism>
<dbReference type="STRING" id="1423792.FD09_GL003079"/>
<name>A0A0R1MW12_9LACO</name>
<proteinExistence type="predicted"/>